<gene>
    <name evidence="2" type="ORF">GT347_01500</name>
</gene>
<dbReference type="Proteomes" id="UP000464787">
    <property type="component" value="Chromosome"/>
</dbReference>
<dbReference type="CDD" id="cd00093">
    <property type="entry name" value="HTH_XRE"/>
    <property type="match status" value="1"/>
</dbReference>
<dbReference type="EMBL" id="CP047650">
    <property type="protein sequence ID" value="QHI96780.1"/>
    <property type="molecule type" value="Genomic_DNA"/>
</dbReference>
<protein>
    <submittedName>
        <fullName evidence="2">Helix-turn-helix domain-containing protein</fullName>
    </submittedName>
</protein>
<dbReference type="Pfam" id="PF01381">
    <property type="entry name" value="HTH_3"/>
    <property type="match status" value="1"/>
</dbReference>
<name>A0A857IYW9_9BURK</name>
<sequence>MDLSFIKPEELVKLLAERLRQERLVQQMTQSELAARSGIGVTTLSNLEAGRNTAFEGLVRVAMALGRRDELEALFKPRLDSLDDIRRYESGVKRKRIKKKSGDA</sequence>
<dbReference type="Gene3D" id="1.10.260.40">
    <property type="entry name" value="lambda repressor-like DNA-binding domains"/>
    <property type="match status" value="1"/>
</dbReference>
<dbReference type="InterPro" id="IPR001387">
    <property type="entry name" value="Cro/C1-type_HTH"/>
</dbReference>
<dbReference type="GO" id="GO:0003677">
    <property type="term" value="F:DNA binding"/>
    <property type="evidence" value="ECO:0007669"/>
    <property type="project" value="InterPro"/>
</dbReference>
<evidence type="ECO:0000313" key="3">
    <source>
        <dbReference type="Proteomes" id="UP000464787"/>
    </source>
</evidence>
<dbReference type="SUPFAM" id="SSF47413">
    <property type="entry name" value="lambda repressor-like DNA-binding domains"/>
    <property type="match status" value="1"/>
</dbReference>
<dbReference type="AlphaFoldDB" id="A0A857IYW9"/>
<dbReference type="PROSITE" id="PS50943">
    <property type="entry name" value="HTH_CROC1"/>
    <property type="match status" value="1"/>
</dbReference>
<feature type="domain" description="HTH cro/C1-type" evidence="1">
    <location>
        <begin position="19"/>
        <end position="71"/>
    </location>
</feature>
<dbReference type="InterPro" id="IPR010982">
    <property type="entry name" value="Lambda_DNA-bd_dom_sf"/>
</dbReference>
<reference evidence="2 3" key="1">
    <citation type="submission" date="2020-01" db="EMBL/GenBank/DDBJ databases">
        <title>Genome sequencing of strain KACC 21265.</title>
        <authorList>
            <person name="Heo J."/>
            <person name="Kim S.-J."/>
            <person name="Kim J.-S."/>
            <person name="Hong S.-B."/>
            <person name="Kwon S.-W."/>
        </authorList>
    </citation>
    <scope>NUCLEOTIDE SEQUENCE [LARGE SCALE GENOMIC DNA]</scope>
    <source>
        <strain evidence="2 3">KACC 21265</strain>
    </source>
</reference>
<accession>A0A857IYW9</accession>
<evidence type="ECO:0000313" key="2">
    <source>
        <dbReference type="EMBL" id="QHI96780.1"/>
    </source>
</evidence>
<organism evidence="2 3">
    <name type="scientific">Xylophilus rhododendri</name>
    <dbReference type="NCBI Taxonomy" id="2697032"/>
    <lineage>
        <taxon>Bacteria</taxon>
        <taxon>Pseudomonadati</taxon>
        <taxon>Pseudomonadota</taxon>
        <taxon>Betaproteobacteria</taxon>
        <taxon>Burkholderiales</taxon>
        <taxon>Xylophilus</taxon>
    </lineage>
</organism>
<proteinExistence type="predicted"/>
<evidence type="ECO:0000259" key="1">
    <source>
        <dbReference type="PROSITE" id="PS50943"/>
    </source>
</evidence>
<dbReference type="SMART" id="SM00530">
    <property type="entry name" value="HTH_XRE"/>
    <property type="match status" value="1"/>
</dbReference>
<keyword evidence="3" id="KW-1185">Reference proteome</keyword>
<dbReference type="KEGG" id="xyk:GT347_01500"/>